<dbReference type="Pfam" id="PF14111">
    <property type="entry name" value="DUF4283"/>
    <property type="match status" value="1"/>
</dbReference>
<evidence type="ECO:0000313" key="4">
    <source>
        <dbReference type="Proteomes" id="UP000030689"/>
    </source>
</evidence>
<feature type="compositionally biased region" description="Low complexity" evidence="1">
    <location>
        <begin position="99"/>
        <end position="111"/>
    </location>
</feature>
<organism evidence="3 4">
    <name type="scientific">Eutrema salsugineum</name>
    <name type="common">Saltwater cress</name>
    <name type="synonym">Sisymbrium salsugineum</name>
    <dbReference type="NCBI Taxonomy" id="72664"/>
    <lineage>
        <taxon>Eukaryota</taxon>
        <taxon>Viridiplantae</taxon>
        <taxon>Streptophyta</taxon>
        <taxon>Embryophyta</taxon>
        <taxon>Tracheophyta</taxon>
        <taxon>Spermatophyta</taxon>
        <taxon>Magnoliopsida</taxon>
        <taxon>eudicotyledons</taxon>
        <taxon>Gunneridae</taxon>
        <taxon>Pentapetalae</taxon>
        <taxon>rosids</taxon>
        <taxon>malvids</taxon>
        <taxon>Brassicales</taxon>
        <taxon>Brassicaceae</taxon>
        <taxon>Eutremeae</taxon>
        <taxon>Eutrema</taxon>
    </lineage>
</organism>
<protein>
    <recommendedName>
        <fullName evidence="2">DUF4283 domain-containing protein</fullName>
    </recommendedName>
</protein>
<proteinExistence type="predicted"/>
<dbReference type="EMBL" id="KI517683">
    <property type="protein sequence ID" value="ESQ33757.1"/>
    <property type="molecule type" value="Genomic_DNA"/>
</dbReference>
<reference evidence="3 4" key="1">
    <citation type="journal article" date="2013" name="Front. Plant Sci.">
        <title>The Reference Genome of the Halophytic Plant Eutrema salsugineum.</title>
        <authorList>
            <person name="Yang R."/>
            <person name="Jarvis D.E."/>
            <person name="Chen H."/>
            <person name="Beilstein M.A."/>
            <person name="Grimwood J."/>
            <person name="Jenkins J."/>
            <person name="Shu S."/>
            <person name="Prochnik S."/>
            <person name="Xin M."/>
            <person name="Ma C."/>
            <person name="Schmutz J."/>
            <person name="Wing R.A."/>
            <person name="Mitchell-Olds T."/>
            <person name="Schumaker K.S."/>
            <person name="Wang X."/>
        </authorList>
    </citation>
    <scope>NUCLEOTIDE SEQUENCE [LARGE SCALE GENOMIC DNA]</scope>
</reference>
<sequence length="337" mass="36597">MLRKKKKRDRPKVVSTSKFARVASIASIAAAVKKTQARLEAETSVELSLTADGETDPLLTEVSTDLVPDPSLGTVAAPDLSPIVDSTPATQMSSLPIQGTVEGSSSSTVTPPSIPDAPPPALPSMTKKNTYSSLLQDPRRLEAIGSPSQHELGVPFVFIPDDNIAAAKEEFKEFIFARFHGEYPSMERVIGVVNAIWARPGPCIIVHNLGEGTFLLRVSSPKITSHILSRNLWSIAGFPMFVAPWSPNFNPDEPPLTSAVVPVEFREVPYLLFNKVSLSRIATAVGTPVALSPETERKETFEVAKVYVRVNLLQELPTRIVSGFSNSREVLIKVSYP</sequence>
<dbReference type="PANTHER" id="PTHR31286:SF154">
    <property type="entry name" value="CCHC-TYPE DOMAIN-CONTAINING PROTEIN"/>
    <property type="match status" value="1"/>
</dbReference>
<evidence type="ECO:0000259" key="2">
    <source>
        <dbReference type="Pfam" id="PF14111"/>
    </source>
</evidence>
<dbReference type="Proteomes" id="UP000030689">
    <property type="component" value="Unassembled WGS sequence"/>
</dbReference>
<feature type="compositionally biased region" description="Pro residues" evidence="1">
    <location>
        <begin position="112"/>
        <end position="122"/>
    </location>
</feature>
<dbReference type="KEGG" id="eus:EUTSA_v10009475mg"/>
<accession>V4KUN4</accession>
<dbReference type="Gramene" id="ESQ33757">
    <property type="protein sequence ID" value="ESQ33757"/>
    <property type="gene ID" value="EUTSA_v10009475mg"/>
</dbReference>
<gene>
    <name evidence="3" type="ORF">EUTSA_v10009475mg</name>
</gene>
<feature type="domain" description="DUF4283" evidence="2">
    <location>
        <begin position="168"/>
        <end position="253"/>
    </location>
</feature>
<dbReference type="InterPro" id="IPR025558">
    <property type="entry name" value="DUF4283"/>
</dbReference>
<dbReference type="InterPro" id="IPR040256">
    <property type="entry name" value="At4g02000-like"/>
</dbReference>
<evidence type="ECO:0000256" key="1">
    <source>
        <dbReference type="SAM" id="MobiDB-lite"/>
    </source>
</evidence>
<name>V4KUN4_EUTSA</name>
<dbReference type="AlphaFoldDB" id="V4KUN4"/>
<evidence type="ECO:0000313" key="3">
    <source>
        <dbReference type="EMBL" id="ESQ33757.1"/>
    </source>
</evidence>
<feature type="compositionally biased region" description="Polar residues" evidence="1">
    <location>
        <begin position="87"/>
        <end position="97"/>
    </location>
</feature>
<keyword evidence="4" id="KW-1185">Reference proteome</keyword>
<feature type="region of interest" description="Disordered" evidence="1">
    <location>
        <begin position="63"/>
        <end position="125"/>
    </location>
</feature>
<dbReference type="eggNOG" id="KOG1075">
    <property type="taxonomic scope" value="Eukaryota"/>
</dbReference>
<dbReference type="PANTHER" id="PTHR31286">
    <property type="entry name" value="GLYCINE-RICH CELL WALL STRUCTURAL PROTEIN 1.8-LIKE"/>
    <property type="match status" value="1"/>
</dbReference>
<dbReference type="STRING" id="72664.V4KUN4"/>